<evidence type="ECO:0000256" key="1">
    <source>
        <dbReference type="SAM" id="MobiDB-lite"/>
    </source>
</evidence>
<dbReference type="InterPro" id="IPR052055">
    <property type="entry name" value="Hepadnavirus_pol/RT"/>
</dbReference>
<dbReference type="PANTHER" id="PTHR33050">
    <property type="entry name" value="REVERSE TRANSCRIPTASE DOMAIN-CONTAINING PROTEIN"/>
    <property type="match status" value="1"/>
</dbReference>
<dbReference type="CDD" id="cd09275">
    <property type="entry name" value="RNase_HI_RT_DIRS1"/>
    <property type="match status" value="1"/>
</dbReference>
<dbReference type="EMBL" id="LGRX02007356">
    <property type="protein sequence ID" value="KAK3275202.1"/>
    <property type="molecule type" value="Genomic_DNA"/>
</dbReference>
<gene>
    <name evidence="3" type="ORF">CYMTET_16654</name>
</gene>
<feature type="compositionally biased region" description="Basic and acidic residues" evidence="1">
    <location>
        <begin position="547"/>
        <end position="564"/>
    </location>
</feature>
<reference evidence="3 4" key="1">
    <citation type="journal article" date="2015" name="Genome Biol. Evol.">
        <title>Comparative Genomics of a Bacterivorous Green Alga Reveals Evolutionary Causalities and Consequences of Phago-Mixotrophic Mode of Nutrition.</title>
        <authorList>
            <person name="Burns J.A."/>
            <person name="Paasch A."/>
            <person name="Narechania A."/>
            <person name="Kim E."/>
        </authorList>
    </citation>
    <scope>NUCLEOTIDE SEQUENCE [LARGE SCALE GENOMIC DNA]</scope>
    <source>
        <strain evidence="3 4">PLY_AMNH</strain>
    </source>
</reference>
<evidence type="ECO:0000259" key="2">
    <source>
        <dbReference type="PROSITE" id="PS50878"/>
    </source>
</evidence>
<dbReference type="Gene3D" id="3.30.70.270">
    <property type="match status" value="1"/>
</dbReference>
<feature type="domain" description="Reverse transcriptase" evidence="2">
    <location>
        <begin position="859"/>
        <end position="1048"/>
    </location>
</feature>
<feature type="region of interest" description="Disordered" evidence="1">
    <location>
        <begin position="538"/>
        <end position="645"/>
    </location>
</feature>
<proteinExistence type="predicted"/>
<sequence>MSTPAQRDPSWASWDTQEVRQVLESLRDMVVGSNIPKADWEAARFDVLAGFAAIAEPLRTVPHEVLEATRELTEISLLEEGAGAGPSPTFAVVSEWVLRGAWTSARAIAKKRLKAVKAWGTTMLAAMAASPAPAGGAGALGLGVGGGAPGGSAGGPTGTVILTHVELMALLDQAVAKAAAAAGGALGAPAGGTGASGVEGQYRRALAASQGKRDGWSLDRHKQVRAGVLAEGAKLREPLLRFRSEHSWKRPGTALEAHSFPELTWARPMLEEEACDIDELPAGEEASLEDWCVLVHLLRVRVTEMQDFVRGKEPGTVFEDVLDDTFARKRPRSPSPPVMAKRAQVDPGVSAGMGSPGVALTPGRRGELAAAAAGLRTVTEEQLQQALMGTLAPETIPKPAGEGAPRPVIPSHVGGELEGLDLRVYPAQSLDAQQAKLVLGEDGRSLQWEAANRKSRCSTLPEWERGFCHVLRKVKSDRQHRLMVYFKDWFQHKAMEYGVTPLIKFYEYLILQMEEDPSVTFERRCYSELFEDYSREQQLRPVRAKTPWRDDRAPRGGKQGEQKGKGGKARNDPPNPPREGGGKGGKGGKGRGRGGVELPQSPAQAAAPGNANSSRRAPAGAGEAPARGPVSGEGHEPEDGDEEEDVMSVANAFEFTPAEPGEGDYIEIERGGGDTGDILHGGDWWRHLVPTTFVPVWDVTGRALRGEPAPGWTDTMSTFAVAPAPVSEADPETWSVMDGANRRLRRSKRWPAIREQLLRRATQERMEATGTMEHERARYVQEVQSVGAAVPLLTERAHLMAAAFEDWHDVDFLVRGAACGIGWPSRPVEMDEPFRVPNYVGDEHMEAMEHEIEKELLEARIFPADDRLPWGVSALGMVEKLRNGKVKYRPVWDYSRPCDVGVNARIELEKDKFSSVKDAYALLRPGYWMVKVDLDSAYRSVGVASQFWPAQCFEFGGVRYMDARAPFGNRALPGIFMRYTRAIVAWMQAQGIPCVGYLDDFFMVAATREEAEEMMMLLVELVSFLGFKVNSAKCEGPEQLMEFLGVELSTSGGVCTAAISKDRVDFVVRTAREVRQQARRKPVRRRQLESLWGLLAFCSQVVWGLSLYTRRGFSLLAASGTRGAVRVTPPVLEDLDTIEDVIRRYNGRKVVLFREDVKEDFFATDSSGTKGMGGLMDERFFLHSWDDVKKMIQKPWFPFRKGVPESEHINYLELFAVWWAVVLWGRHVQGRTVVVRIDNQCALRQVAKWWGPPEYLPLLKQLFLTCVRYDIRLRPVYITTKDNKLADLLSRMQLKQFHMEHRGMWWWCEWAQSR</sequence>
<dbReference type="Proteomes" id="UP001190700">
    <property type="component" value="Unassembled WGS sequence"/>
</dbReference>
<dbReference type="InterPro" id="IPR043128">
    <property type="entry name" value="Rev_trsase/Diguanyl_cyclase"/>
</dbReference>
<dbReference type="Pfam" id="PF00078">
    <property type="entry name" value="RVT_1"/>
    <property type="match status" value="1"/>
</dbReference>
<accession>A0AAE0GBY7</accession>
<comment type="caution">
    <text evidence="3">The sequence shown here is derived from an EMBL/GenBank/DDBJ whole genome shotgun (WGS) entry which is preliminary data.</text>
</comment>
<dbReference type="Gene3D" id="3.10.10.10">
    <property type="entry name" value="HIV Type 1 Reverse Transcriptase, subunit A, domain 1"/>
    <property type="match status" value="1"/>
</dbReference>
<name>A0AAE0GBY7_9CHLO</name>
<organism evidence="3 4">
    <name type="scientific">Cymbomonas tetramitiformis</name>
    <dbReference type="NCBI Taxonomy" id="36881"/>
    <lineage>
        <taxon>Eukaryota</taxon>
        <taxon>Viridiplantae</taxon>
        <taxon>Chlorophyta</taxon>
        <taxon>Pyramimonadophyceae</taxon>
        <taxon>Pyramimonadales</taxon>
        <taxon>Pyramimonadaceae</taxon>
        <taxon>Cymbomonas</taxon>
    </lineage>
</organism>
<evidence type="ECO:0000313" key="4">
    <source>
        <dbReference type="Proteomes" id="UP001190700"/>
    </source>
</evidence>
<dbReference type="InterPro" id="IPR043502">
    <property type="entry name" value="DNA/RNA_pol_sf"/>
</dbReference>
<dbReference type="PANTHER" id="PTHR33050:SF7">
    <property type="entry name" value="RIBONUCLEASE H"/>
    <property type="match status" value="1"/>
</dbReference>
<evidence type="ECO:0000313" key="3">
    <source>
        <dbReference type="EMBL" id="KAK3275202.1"/>
    </source>
</evidence>
<feature type="compositionally biased region" description="Acidic residues" evidence="1">
    <location>
        <begin position="636"/>
        <end position="645"/>
    </location>
</feature>
<dbReference type="InterPro" id="IPR000477">
    <property type="entry name" value="RT_dom"/>
</dbReference>
<keyword evidence="4" id="KW-1185">Reference proteome</keyword>
<feature type="compositionally biased region" description="Low complexity" evidence="1">
    <location>
        <begin position="615"/>
        <end position="629"/>
    </location>
</feature>
<dbReference type="PROSITE" id="PS50878">
    <property type="entry name" value="RT_POL"/>
    <property type="match status" value="1"/>
</dbReference>
<protein>
    <recommendedName>
        <fullName evidence="2">Reverse transcriptase domain-containing protein</fullName>
    </recommendedName>
</protein>
<dbReference type="SUPFAM" id="SSF56672">
    <property type="entry name" value="DNA/RNA polymerases"/>
    <property type="match status" value="1"/>
</dbReference>